<dbReference type="EMBL" id="JAWQEG010000831">
    <property type="protein sequence ID" value="KAK3885075.1"/>
    <property type="molecule type" value="Genomic_DNA"/>
</dbReference>
<evidence type="ECO:0000256" key="3">
    <source>
        <dbReference type="ARBA" id="ARBA00022722"/>
    </source>
</evidence>
<dbReference type="InterPro" id="IPR021109">
    <property type="entry name" value="Peptidase_aspartic_dom_sf"/>
</dbReference>
<dbReference type="PANTHER" id="PTHR37984:SF5">
    <property type="entry name" value="PROTEIN NYNRIN-LIKE"/>
    <property type="match status" value="1"/>
</dbReference>
<dbReference type="AlphaFoldDB" id="A0AAE1G2U0"/>
<reference evidence="9" key="1">
    <citation type="submission" date="2023-10" db="EMBL/GenBank/DDBJ databases">
        <title>Genome assemblies of two species of porcelain crab, Petrolisthes cinctipes and Petrolisthes manimaculis (Anomura: Porcellanidae).</title>
        <authorList>
            <person name="Angst P."/>
        </authorList>
    </citation>
    <scope>NUCLEOTIDE SEQUENCE</scope>
    <source>
        <strain evidence="9">PB745_01</strain>
        <tissue evidence="9">Gill</tissue>
    </source>
</reference>
<dbReference type="Gene3D" id="2.40.70.10">
    <property type="entry name" value="Acid Proteases"/>
    <property type="match status" value="1"/>
</dbReference>
<name>A0AAE1G2U0_PETCI</name>
<keyword evidence="10" id="KW-1185">Reference proteome</keyword>
<evidence type="ECO:0000256" key="5">
    <source>
        <dbReference type="ARBA" id="ARBA00023268"/>
    </source>
</evidence>
<dbReference type="InterPro" id="IPR041577">
    <property type="entry name" value="RT_RNaseH_2"/>
</dbReference>
<keyword evidence="5" id="KW-0511">Multifunctional enzyme</keyword>
<dbReference type="InterPro" id="IPR043128">
    <property type="entry name" value="Rev_trsase/Diguanyl_cyclase"/>
</dbReference>
<dbReference type="Proteomes" id="UP001286313">
    <property type="component" value="Unassembled WGS sequence"/>
</dbReference>
<feature type="compositionally biased region" description="Low complexity" evidence="6">
    <location>
        <begin position="88"/>
        <end position="100"/>
    </location>
</feature>
<dbReference type="FunFam" id="3.30.70.270:FF:000026">
    <property type="entry name" value="Transposon Ty3-G Gag-Pol polyprotein"/>
    <property type="match status" value="1"/>
</dbReference>
<comment type="caution">
    <text evidence="9">The sequence shown here is derived from an EMBL/GenBank/DDBJ whole genome shotgun (WGS) entry which is preliminary data.</text>
</comment>
<dbReference type="InterPro" id="IPR043502">
    <property type="entry name" value="DNA/RNA_pol_sf"/>
</dbReference>
<gene>
    <name evidence="9" type="ORF">Pcinc_010729</name>
</gene>
<evidence type="ECO:0008006" key="11">
    <source>
        <dbReference type="Google" id="ProtNLM"/>
    </source>
</evidence>
<keyword evidence="3" id="KW-0540">Nuclease</keyword>
<organism evidence="9 10">
    <name type="scientific">Petrolisthes cinctipes</name>
    <name type="common">Flat porcelain crab</name>
    <dbReference type="NCBI Taxonomy" id="88211"/>
    <lineage>
        <taxon>Eukaryota</taxon>
        <taxon>Metazoa</taxon>
        <taxon>Ecdysozoa</taxon>
        <taxon>Arthropoda</taxon>
        <taxon>Crustacea</taxon>
        <taxon>Multicrustacea</taxon>
        <taxon>Malacostraca</taxon>
        <taxon>Eumalacostraca</taxon>
        <taxon>Eucarida</taxon>
        <taxon>Decapoda</taxon>
        <taxon>Pleocyemata</taxon>
        <taxon>Anomura</taxon>
        <taxon>Galatheoidea</taxon>
        <taxon>Porcellanidae</taxon>
        <taxon>Petrolisthes</taxon>
    </lineage>
</organism>
<feature type="domain" description="Reverse transcriptase/retrotransposon-derived protein RNase H-like" evidence="8">
    <location>
        <begin position="557"/>
        <end position="612"/>
    </location>
</feature>
<dbReference type="InterPro" id="IPR050951">
    <property type="entry name" value="Retrovirus_Pol_polyprotein"/>
</dbReference>
<evidence type="ECO:0000313" key="9">
    <source>
        <dbReference type="EMBL" id="KAK3885075.1"/>
    </source>
</evidence>
<dbReference type="Pfam" id="PF17919">
    <property type="entry name" value="RT_RNaseH_2"/>
    <property type="match status" value="1"/>
</dbReference>
<dbReference type="Gene3D" id="3.10.10.10">
    <property type="entry name" value="HIV Type 1 Reverse Transcriptase, subunit A, domain 1"/>
    <property type="match status" value="1"/>
</dbReference>
<keyword evidence="2" id="KW-0548">Nucleotidyltransferase</keyword>
<proteinExistence type="predicted"/>
<evidence type="ECO:0000259" key="7">
    <source>
        <dbReference type="Pfam" id="PF00078"/>
    </source>
</evidence>
<protein>
    <recommendedName>
        <fullName evidence="11">Reverse transcriptase/retrotransposon-derived protein RNase H-like domain-containing protein</fullName>
    </recommendedName>
</protein>
<feature type="region of interest" description="Disordered" evidence="6">
    <location>
        <begin position="81"/>
        <end position="109"/>
    </location>
</feature>
<dbReference type="SUPFAM" id="SSF50630">
    <property type="entry name" value="Acid proteases"/>
    <property type="match status" value="1"/>
</dbReference>
<dbReference type="Gene3D" id="3.30.70.270">
    <property type="match status" value="2"/>
</dbReference>
<evidence type="ECO:0000256" key="2">
    <source>
        <dbReference type="ARBA" id="ARBA00022695"/>
    </source>
</evidence>
<evidence type="ECO:0000259" key="8">
    <source>
        <dbReference type="Pfam" id="PF17919"/>
    </source>
</evidence>
<keyword evidence="4" id="KW-0255">Endonuclease</keyword>
<dbReference type="SUPFAM" id="SSF56672">
    <property type="entry name" value="DNA/RNA polymerases"/>
    <property type="match status" value="1"/>
</dbReference>
<dbReference type="GO" id="GO:0071897">
    <property type="term" value="P:DNA biosynthetic process"/>
    <property type="evidence" value="ECO:0007669"/>
    <property type="project" value="UniProtKB-ARBA"/>
</dbReference>
<keyword evidence="4" id="KW-0378">Hydrolase</keyword>
<evidence type="ECO:0000256" key="4">
    <source>
        <dbReference type="ARBA" id="ARBA00022759"/>
    </source>
</evidence>
<dbReference type="GO" id="GO:0004519">
    <property type="term" value="F:endonuclease activity"/>
    <property type="evidence" value="ECO:0007669"/>
    <property type="project" value="UniProtKB-KW"/>
</dbReference>
<dbReference type="PANTHER" id="PTHR37984">
    <property type="entry name" value="PROTEIN CBG26694"/>
    <property type="match status" value="1"/>
</dbReference>
<dbReference type="InterPro" id="IPR000477">
    <property type="entry name" value="RT_dom"/>
</dbReference>
<keyword evidence="1" id="KW-0808">Transferase</keyword>
<feature type="domain" description="Reverse transcriptase" evidence="7">
    <location>
        <begin position="440"/>
        <end position="493"/>
    </location>
</feature>
<sequence length="621" mass="69793">MLFNQVKQESGETTYSYVTRLRKLAATCEFHDTNDAILDQVIEKCYSSELRRKALQERNLTQDKLLQLARAMEAANRQANVIEGNSGNNNQVNKVQYNKQTKPDQKSYRPKEFVKQKSCGRCGSTSHTYYEIQKCPAKDKKCLGCGKLNHFKQYCKTKKYVYNASEPTSSNTHQGDSLAQEEQSFANFAFALNTVTGSKGRIMLDVYVNGKFIQMQLDTAADVSVVSEEVAKSIPNITVTPCDSTLIAYNSQKIQVQGLAKVDDSHKGKMYNGLPLTVVKEQRPSLFGLNWIGEVALEIDLDDYNVNKVLNIQPKESLIKLLEKHKTIFEGDQGTVKGVTASLLLKEGANPKFCPPRQIPFALKPLFEQEIQRLVDNQSFEKVTYSNWGTPIIPAVKPDGSIRLCGDFKVTVNQQLQVAQHPLPKPEDMFATLGNRLQGTFCFVDDILVAGKNDDEHLDRLKSVLRINEENGLNISKNKCEFAVPSVGYLGFIADGSGIHKTTEKVKAIKEAKIPENVAELKSFMGLVTFYGRFIPNLAIIAHPLHNLLRNNVEWCWTPECDEAVYQIKEDIISPRFLTHFQPDLPVKLTCDASSYGLGAVLAHFMPDKTERLYSIRFSHT</sequence>
<evidence type="ECO:0000313" key="10">
    <source>
        <dbReference type="Proteomes" id="UP001286313"/>
    </source>
</evidence>
<dbReference type="Pfam" id="PF00078">
    <property type="entry name" value="RVT_1"/>
    <property type="match status" value="1"/>
</dbReference>
<evidence type="ECO:0000256" key="6">
    <source>
        <dbReference type="SAM" id="MobiDB-lite"/>
    </source>
</evidence>
<accession>A0AAE1G2U0</accession>
<dbReference type="GO" id="GO:0016779">
    <property type="term" value="F:nucleotidyltransferase activity"/>
    <property type="evidence" value="ECO:0007669"/>
    <property type="project" value="UniProtKB-KW"/>
</dbReference>
<evidence type="ECO:0000256" key="1">
    <source>
        <dbReference type="ARBA" id="ARBA00022679"/>
    </source>
</evidence>